<accession>A0A0D2ME29</accession>
<keyword evidence="7" id="KW-1185">Reference proteome</keyword>
<feature type="compositionally biased region" description="Low complexity" evidence="4">
    <location>
        <begin position="280"/>
        <end position="290"/>
    </location>
</feature>
<proteinExistence type="predicted"/>
<dbReference type="RefSeq" id="XP_013898026.1">
    <property type="nucleotide sequence ID" value="XM_014042572.1"/>
</dbReference>
<evidence type="ECO:0000313" key="6">
    <source>
        <dbReference type="EMBL" id="KIY99006.1"/>
    </source>
</evidence>
<feature type="compositionally biased region" description="Low complexity" evidence="4">
    <location>
        <begin position="331"/>
        <end position="372"/>
    </location>
</feature>
<name>A0A0D2ME29_9CHLO</name>
<keyword evidence="1" id="KW-0677">Repeat</keyword>
<evidence type="ECO:0000256" key="1">
    <source>
        <dbReference type="ARBA" id="ARBA00022737"/>
    </source>
</evidence>
<dbReference type="InterPro" id="IPR035979">
    <property type="entry name" value="RBD_domain_sf"/>
</dbReference>
<dbReference type="KEGG" id="mng:MNEG_8956"/>
<dbReference type="PANTHER" id="PTHR48032:SF6">
    <property type="entry name" value="RNA-BINDING (RRM_RBD_RNP MOTIFS) FAMILY PROTEIN"/>
    <property type="match status" value="1"/>
</dbReference>
<feature type="compositionally biased region" description="Pro residues" evidence="4">
    <location>
        <begin position="373"/>
        <end position="382"/>
    </location>
</feature>
<feature type="region of interest" description="Disordered" evidence="4">
    <location>
        <begin position="75"/>
        <end position="95"/>
    </location>
</feature>
<evidence type="ECO:0000256" key="4">
    <source>
        <dbReference type="SAM" id="MobiDB-lite"/>
    </source>
</evidence>
<protein>
    <submittedName>
        <fullName evidence="6">Putative RNA-binding protein</fullName>
    </submittedName>
</protein>
<evidence type="ECO:0000256" key="2">
    <source>
        <dbReference type="ARBA" id="ARBA00022884"/>
    </source>
</evidence>
<evidence type="ECO:0000256" key="3">
    <source>
        <dbReference type="PROSITE-ProRule" id="PRU00176"/>
    </source>
</evidence>
<sequence>MADTFGRERRKIFLGGLSWETNEDKLKEHFGKYGVIQEVIVMRDRVTGKPRGFGFITFDTEEAAQRACEDDHTLDGRTIDAKPSVPQDSQQRPRSKKIFVGGLAPETTPEQFKLYFERYGKVVEAQIMVDHTSNRSRGFGFITFEEEASVHRVFNAGPMHELAGKRVEVKSATPKGSGPQGRGGGVALAPGGGAGRGAMGVLGAAASGGVYAGPAGGYGMGGYMAPGYMVPAGYGGFLPYHPTAFPAGMMMGGFAYPGYGPPAGYPAHPVYGPAAMRPLLPQPQAQLSPGAPHPLQRGGGGARGGGRGLPQLPREQSLPGAVLTQPSWSEQQLQQQALQAQQQPVPRQQAPRQQYAPQQPQQPQQQQPQQQQQPPPQQPPPQQQQQQQQSSAADN</sequence>
<keyword evidence="2 3" id="KW-0694">RNA-binding</keyword>
<dbReference type="Pfam" id="PF00076">
    <property type="entry name" value="RRM_1"/>
    <property type="match status" value="2"/>
</dbReference>
<dbReference type="Gene3D" id="3.30.70.330">
    <property type="match status" value="2"/>
</dbReference>
<dbReference type="InterPro" id="IPR000504">
    <property type="entry name" value="RRM_dom"/>
</dbReference>
<dbReference type="EMBL" id="KK101987">
    <property type="protein sequence ID" value="KIY99006.1"/>
    <property type="molecule type" value="Genomic_DNA"/>
</dbReference>
<feature type="domain" description="RRM" evidence="5">
    <location>
        <begin position="96"/>
        <end position="174"/>
    </location>
</feature>
<feature type="region of interest" description="Disordered" evidence="4">
    <location>
        <begin position="280"/>
        <end position="314"/>
    </location>
</feature>
<dbReference type="GeneID" id="25741831"/>
<dbReference type="SUPFAM" id="SSF54928">
    <property type="entry name" value="RNA-binding domain, RBD"/>
    <property type="match status" value="2"/>
</dbReference>
<dbReference type="PANTHER" id="PTHR48032">
    <property type="entry name" value="RNA-BINDING PROTEIN MUSASHI HOMOLOG RBP6"/>
    <property type="match status" value="1"/>
</dbReference>
<evidence type="ECO:0000313" key="7">
    <source>
        <dbReference type="Proteomes" id="UP000054498"/>
    </source>
</evidence>
<dbReference type="SMART" id="SM00360">
    <property type="entry name" value="RRM"/>
    <property type="match status" value="2"/>
</dbReference>
<organism evidence="6 7">
    <name type="scientific">Monoraphidium neglectum</name>
    <dbReference type="NCBI Taxonomy" id="145388"/>
    <lineage>
        <taxon>Eukaryota</taxon>
        <taxon>Viridiplantae</taxon>
        <taxon>Chlorophyta</taxon>
        <taxon>core chlorophytes</taxon>
        <taxon>Chlorophyceae</taxon>
        <taxon>CS clade</taxon>
        <taxon>Sphaeropleales</taxon>
        <taxon>Selenastraceae</taxon>
        <taxon>Monoraphidium</taxon>
    </lineage>
</organism>
<gene>
    <name evidence="6" type="ORF">MNEG_8956</name>
</gene>
<evidence type="ECO:0000259" key="5">
    <source>
        <dbReference type="PROSITE" id="PS50102"/>
    </source>
</evidence>
<dbReference type="GO" id="GO:0003729">
    <property type="term" value="F:mRNA binding"/>
    <property type="evidence" value="ECO:0007669"/>
    <property type="project" value="TreeGrafter"/>
</dbReference>
<reference evidence="6 7" key="1">
    <citation type="journal article" date="2013" name="BMC Genomics">
        <title>Reconstruction of the lipid metabolism for the microalga Monoraphidium neglectum from its genome sequence reveals characteristics suitable for biofuel production.</title>
        <authorList>
            <person name="Bogen C."/>
            <person name="Al-Dilaimi A."/>
            <person name="Albersmeier A."/>
            <person name="Wichmann J."/>
            <person name="Grundmann M."/>
            <person name="Rupp O."/>
            <person name="Lauersen K.J."/>
            <person name="Blifernez-Klassen O."/>
            <person name="Kalinowski J."/>
            <person name="Goesmann A."/>
            <person name="Mussgnug J.H."/>
            <person name="Kruse O."/>
        </authorList>
    </citation>
    <scope>NUCLEOTIDE SEQUENCE [LARGE SCALE GENOMIC DNA]</scope>
    <source>
        <strain evidence="6 7">SAG 48.87</strain>
    </source>
</reference>
<feature type="region of interest" description="Disordered" evidence="4">
    <location>
        <begin position="327"/>
        <end position="395"/>
    </location>
</feature>
<feature type="compositionally biased region" description="Gly residues" evidence="4">
    <location>
        <begin position="297"/>
        <end position="308"/>
    </location>
</feature>
<dbReference type="Proteomes" id="UP000054498">
    <property type="component" value="Unassembled WGS sequence"/>
</dbReference>
<dbReference type="GO" id="GO:0006417">
    <property type="term" value="P:regulation of translation"/>
    <property type="evidence" value="ECO:0007669"/>
    <property type="project" value="TreeGrafter"/>
</dbReference>
<dbReference type="InterPro" id="IPR012677">
    <property type="entry name" value="Nucleotide-bd_a/b_plait_sf"/>
</dbReference>
<dbReference type="STRING" id="145388.A0A0D2ME29"/>
<dbReference type="AlphaFoldDB" id="A0A0D2ME29"/>
<feature type="domain" description="RRM" evidence="5">
    <location>
        <begin position="10"/>
        <end position="86"/>
    </location>
</feature>
<dbReference type="OrthoDB" id="1875751at2759"/>
<dbReference type="CDD" id="cd12325">
    <property type="entry name" value="RRM1_hnRNPA_hnRNPD_like"/>
    <property type="match status" value="1"/>
</dbReference>
<dbReference type="PROSITE" id="PS50102">
    <property type="entry name" value="RRM"/>
    <property type="match status" value="2"/>
</dbReference>